<evidence type="ECO:0000313" key="2">
    <source>
        <dbReference type="Proteomes" id="UP000324222"/>
    </source>
</evidence>
<comment type="caution">
    <text evidence="1">The sequence shown here is derived from an EMBL/GenBank/DDBJ whole genome shotgun (WGS) entry which is preliminary data.</text>
</comment>
<name>A0A5B7IA55_PORTR</name>
<dbReference type="EMBL" id="VSRR010050192">
    <property type="protein sequence ID" value="MPC79085.1"/>
    <property type="molecule type" value="Genomic_DNA"/>
</dbReference>
<gene>
    <name evidence="1" type="ORF">E2C01_073597</name>
</gene>
<sequence length="8" mass="966">MCVWRGSQ</sequence>
<organism evidence="1 2">
    <name type="scientific">Portunus trituberculatus</name>
    <name type="common">Swimming crab</name>
    <name type="synonym">Neptunus trituberculatus</name>
    <dbReference type="NCBI Taxonomy" id="210409"/>
    <lineage>
        <taxon>Eukaryota</taxon>
        <taxon>Metazoa</taxon>
        <taxon>Ecdysozoa</taxon>
        <taxon>Arthropoda</taxon>
        <taxon>Crustacea</taxon>
        <taxon>Multicrustacea</taxon>
        <taxon>Malacostraca</taxon>
        <taxon>Eumalacostraca</taxon>
        <taxon>Eucarida</taxon>
        <taxon>Decapoda</taxon>
        <taxon>Pleocyemata</taxon>
        <taxon>Brachyura</taxon>
        <taxon>Eubrachyura</taxon>
        <taxon>Portunoidea</taxon>
        <taxon>Portunidae</taxon>
        <taxon>Portuninae</taxon>
        <taxon>Portunus</taxon>
    </lineage>
</organism>
<reference evidence="1 2" key="1">
    <citation type="submission" date="2019-05" db="EMBL/GenBank/DDBJ databases">
        <title>Another draft genome of Portunus trituberculatus and its Hox gene families provides insights of decapod evolution.</title>
        <authorList>
            <person name="Jeong J.-H."/>
            <person name="Song I."/>
            <person name="Kim S."/>
            <person name="Choi T."/>
            <person name="Kim D."/>
            <person name="Ryu S."/>
            <person name="Kim W."/>
        </authorList>
    </citation>
    <scope>NUCLEOTIDE SEQUENCE [LARGE SCALE GENOMIC DNA]</scope>
    <source>
        <tissue evidence="1">Muscle</tissue>
    </source>
</reference>
<protein>
    <submittedName>
        <fullName evidence="1">Uncharacterized protein</fullName>
    </submittedName>
</protein>
<evidence type="ECO:0000313" key="1">
    <source>
        <dbReference type="EMBL" id="MPC79085.1"/>
    </source>
</evidence>
<proteinExistence type="predicted"/>
<accession>A0A5B7IA55</accession>
<dbReference type="Proteomes" id="UP000324222">
    <property type="component" value="Unassembled WGS sequence"/>
</dbReference>
<keyword evidence="2" id="KW-1185">Reference proteome</keyword>